<dbReference type="AlphaFoldDB" id="A0A1A9AKH7"/>
<reference evidence="2" key="1">
    <citation type="submission" date="2016-05" db="EMBL/GenBank/DDBJ databases">
        <authorList>
            <person name="Lavstsen T."/>
            <person name="Jespersen J.S."/>
        </authorList>
    </citation>
    <scope>NUCLEOTIDE SEQUENCE [LARGE SCALE GENOMIC DNA]</scope>
</reference>
<dbReference type="Proteomes" id="UP000078555">
    <property type="component" value="Unassembled WGS sequence"/>
</dbReference>
<organism evidence="2 4">
    <name type="scientific">Plasmodium ovale wallikeri</name>
    <dbReference type="NCBI Taxonomy" id="864142"/>
    <lineage>
        <taxon>Eukaryota</taxon>
        <taxon>Sar</taxon>
        <taxon>Alveolata</taxon>
        <taxon>Apicomplexa</taxon>
        <taxon>Aconoidasida</taxon>
        <taxon>Haemosporida</taxon>
        <taxon>Plasmodiidae</taxon>
        <taxon>Plasmodium</taxon>
        <taxon>Plasmodium (Plasmodium)</taxon>
    </lineage>
</organism>
<evidence type="ECO:0000313" key="1">
    <source>
        <dbReference type="EMBL" id="SBT52476.1"/>
    </source>
</evidence>
<reference evidence="3 4" key="2">
    <citation type="submission" date="2016-05" db="EMBL/GenBank/DDBJ databases">
        <authorList>
            <person name="Naeem Raeece"/>
        </authorList>
    </citation>
    <scope>NUCLEOTIDE SEQUENCE [LARGE SCALE GENOMIC DNA]</scope>
</reference>
<dbReference type="Proteomes" id="UP000078550">
    <property type="component" value="Unassembled WGS sequence"/>
</dbReference>
<proteinExistence type="predicted"/>
<keyword evidence="4" id="KW-1185">Reference proteome</keyword>
<gene>
    <name evidence="2" type="ORF">POVWA1_076980</name>
    <name evidence="1" type="ORF">POVWA2_063400</name>
</gene>
<dbReference type="InterPro" id="IPR008780">
    <property type="entry name" value="Plasmodium_Vir"/>
</dbReference>
<dbReference type="EMBL" id="FLRD01001145">
    <property type="protein sequence ID" value="SBT56585.1"/>
    <property type="molecule type" value="Genomic_DNA"/>
</dbReference>
<evidence type="ECO:0000313" key="2">
    <source>
        <dbReference type="EMBL" id="SBT56585.1"/>
    </source>
</evidence>
<dbReference type="Pfam" id="PF05795">
    <property type="entry name" value="Plasmodium_Vir"/>
    <property type="match status" value="1"/>
</dbReference>
<accession>A0A1A9AKH7</accession>
<sequence>MTGGSADGPKEFAENLNSLPSNIFYNNIKRNHSDLSDYSYKCDTTSAKYYKNEAKLIYEKIIRYLDKHTELIDNKTEYDVCMLLNYWIYDVLTEIRGFQNISKNFILAFSHLQIIWCYPNAELKKTTYYNKCNQNFDIFNPDYWNE</sequence>
<name>A0A1A9AKH7_PLAOA</name>
<evidence type="ECO:0000313" key="4">
    <source>
        <dbReference type="Proteomes" id="UP000078555"/>
    </source>
</evidence>
<protein>
    <submittedName>
        <fullName evidence="2">PIR Superfamily Protein</fullName>
    </submittedName>
</protein>
<dbReference type="EMBL" id="FLRE01000304">
    <property type="protein sequence ID" value="SBT52476.1"/>
    <property type="molecule type" value="Genomic_DNA"/>
</dbReference>
<evidence type="ECO:0000313" key="3">
    <source>
        <dbReference type="Proteomes" id="UP000078550"/>
    </source>
</evidence>